<dbReference type="SUPFAM" id="SSF52540">
    <property type="entry name" value="P-loop containing nucleoside triphosphate hydrolases"/>
    <property type="match status" value="1"/>
</dbReference>
<evidence type="ECO:0000256" key="2">
    <source>
        <dbReference type="ARBA" id="ARBA00022475"/>
    </source>
</evidence>
<evidence type="ECO:0000313" key="11">
    <source>
        <dbReference type="Proteomes" id="UP001597176"/>
    </source>
</evidence>
<evidence type="ECO:0000256" key="4">
    <source>
        <dbReference type="ARBA" id="ARBA00022989"/>
    </source>
</evidence>
<comment type="subcellular location">
    <subcellularLocation>
        <location evidence="1">Cell membrane</location>
        <topology evidence="1">Multi-pass membrane protein</topology>
    </subcellularLocation>
</comment>
<keyword evidence="4 8" id="KW-1133">Transmembrane helix</keyword>
<name>A0ABW3X558_9HYPH</name>
<dbReference type="Gene3D" id="3.40.50.300">
    <property type="entry name" value="P-loop containing nucleotide triphosphate hydrolases"/>
    <property type="match status" value="1"/>
</dbReference>
<protein>
    <submittedName>
        <fullName evidence="10">GumC family protein</fullName>
    </submittedName>
</protein>
<sequence length="781" mass="83491">MNQVPRFDSLLRENVVRHHYEGVAFGAAKVVWRRRLLILSMMAAGLLGGLVALALLPRTYTADAIVQLDFGRDEQGRGTSSFQSTGPTLDAAAIVESEARLLRSRAIARRVVEHLNLAENPAFTPVIPTFTRLMTWLSTKTPEAEISENGETSIAQARALRGDLVALDLLRNLTVTNDTRAYLITVAYTSPDAARSAIIANAFTDEYLRNRMEAGLATAQRTSEWIGVQIQGTRAALESAEAGVNAYRRQSGFLEVGAEGTDLRQQQLQDLTARLDAATANRLAEEGRLSRSREVFAAGNVPSAQDLAGAPLIQRLLEARETAQRDFSDLSRNGPKHPGLARARATLDETQARLRTEVDRAIANLEGDAKTAAEAESALATRIQQIKDAVIDSKKRESQLRSLQRDASSLRDRLKLLTDSHAQAIAAAGLKSASAQVVMQAEAPPVPTGPNPVFVLGLALFGSAGAGLGLSFLIESRKTGFTSDLDLAAETQLACLGMLPVRNARPRLGETRMSDEAVGLIGAGIEARGMTAVSRVVLVTSSVPGEGKTEFIDALAAAAGKKGRRTLIIDASSGRTSKDPNVSASRSRCLADILAGGEPAAFLAGIAAEPVVRVSAPTGVTAAELDAEGRLTALVAAARTTHDLVLLECPPVLLALDVVPLARCADTVVHVVGWNRTPRRTVMAALHRLDTLSITPSGTVLTRVDMHAHRQYFLADQCSHYAAYRQYFAREESAAVRTTPLAATDATGPSPERNKVVPLRPVEEDHSVPARSLRTASTAQS</sequence>
<keyword evidence="6" id="KW-0175">Coiled coil</keyword>
<dbReference type="InterPro" id="IPR003856">
    <property type="entry name" value="LPS_length_determ_N"/>
</dbReference>
<feature type="region of interest" description="Disordered" evidence="7">
    <location>
        <begin position="739"/>
        <end position="781"/>
    </location>
</feature>
<dbReference type="Proteomes" id="UP001597176">
    <property type="component" value="Unassembled WGS sequence"/>
</dbReference>
<evidence type="ECO:0000256" key="7">
    <source>
        <dbReference type="SAM" id="MobiDB-lite"/>
    </source>
</evidence>
<dbReference type="RefSeq" id="WP_238208099.1">
    <property type="nucleotide sequence ID" value="NZ_JBHTND010000028.1"/>
</dbReference>
<evidence type="ECO:0000259" key="9">
    <source>
        <dbReference type="Pfam" id="PF02706"/>
    </source>
</evidence>
<reference evidence="11" key="1">
    <citation type="journal article" date="2019" name="Int. J. Syst. Evol. Microbiol.">
        <title>The Global Catalogue of Microorganisms (GCM) 10K type strain sequencing project: providing services to taxonomists for standard genome sequencing and annotation.</title>
        <authorList>
            <consortium name="The Broad Institute Genomics Platform"/>
            <consortium name="The Broad Institute Genome Sequencing Center for Infectious Disease"/>
            <person name="Wu L."/>
            <person name="Ma J."/>
        </authorList>
    </citation>
    <scope>NUCLEOTIDE SEQUENCE [LARGE SCALE GENOMIC DNA]</scope>
    <source>
        <strain evidence="11">CCUG 56108</strain>
    </source>
</reference>
<organism evidence="10 11">
    <name type="scientific">Methylobacterium marchantiae</name>
    <dbReference type="NCBI Taxonomy" id="600331"/>
    <lineage>
        <taxon>Bacteria</taxon>
        <taxon>Pseudomonadati</taxon>
        <taxon>Pseudomonadota</taxon>
        <taxon>Alphaproteobacteria</taxon>
        <taxon>Hyphomicrobiales</taxon>
        <taxon>Methylobacteriaceae</taxon>
        <taxon>Methylobacterium</taxon>
    </lineage>
</organism>
<keyword evidence="3 8" id="KW-0812">Transmembrane</keyword>
<proteinExistence type="predicted"/>
<feature type="coiled-coil region" evidence="6">
    <location>
        <begin position="313"/>
        <end position="360"/>
    </location>
</feature>
<feature type="transmembrane region" description="Helical" evidence="8">
    <location>
        <begin position="36"/>
        <end position="56"/>
    </location>
</feature>
<keyword evidence="11" id="KW-1185">Reference proteome</keyword>
<dbReference type="InterPro" id="IPR027417">
    <property type="entry name" value="P-loop_NTPase"/>
</dbReference>
<feature type="coiled-coil region" evidence="6">
    <location>
        <begin position="393"/>
        <end position="420"/>
    </location>
</feature>
<evidence type="ECO:0000313" key="10">
    <source>
        <dbReference type="EMBL" id="MFD1303373.1"/>
    </source>
</evidence>
<accession>A0ABW3X558</accession>
<dbReference type="InterPro" id="IPR050445">
    <property type="entry name" value="Bact_polysacc_biosynth/exp"/>
</dbReference>
<feature type="domain" description="Polysaccharide chain length determinant N-terminal" evidence="9">
    <location>
        <begin position="29"/>
        <end position="114"/>
    </location>
</feature>
<evidence type="ECO:0000256" key="8">
    <source>
        <dbReference type="SAM" id="Phobius"/>
    </source>
</evidence>
<gene>
    <name evidence="10" type="ORF">ACFQ4G_17510</name>
</gene>
<comment type="caution">
    <text evidence="10">The sequence shown here is derived from an EMBL/GenBank/DDBJ whole genome shotgun (WGS) entry which is preliminary data.</text>
</comment>
<dbReference type="PANTHER" id="PTHR32309:SF13">
    <property type="entry name" value="FERRIC ENTEROBACTIN TRANSPORT PROTEIN FEPE"/>
    <property type="match status" value="1"/>
</dbReference>
<keyword evidence="5 8" id="KW-0472">Membrane</keyword>
<evidence type="ECO:0000256" key="1">
    <source>
        <dbReference type="ARBA" id="ARBA00004651"/>
    </source>
</evidence>
<keyword evidence="2" id="KW-1003">Cell membrane</keyword>
<evidence type="ECO:0000256" key="3">
    <source>
        <dbReference type="ARBA" id="ARBA00022692"/>
    </source>
</evidence>
<dbReference type="PANTHER" id="PTHR32309">
    <property type="entry name" value="TYROSINE-PROTEIN KINASE"/>
    <property type="match status" value="1"/>
</dbReference>
<evidence type="ECO:0000256" key="6">
    <source>
        <dbReference type="SAM" id="Coils"/>
    </source>
</evidence>
<dbReference type="EMBL" id="JBHTND010000028">
    <property type="protein sequence ID" value="MFD1303373.1"/>
    <property type="molecule type" value="Genomic_DNA"/>
</dbReference>
<evidence type="ECO:0000256" key="5">
    <source>
        <dbReference type="ARBA" id="ARBA00023136"/>
    </source>
</evidence>
<dbReference type="Pfam" id="PF02706">
    <property type="entry name" value="Wzz"/>
    <property type="match status" value="1"/>
</dbReference>